<sequence>MSTVLVPRLRSPTFKNPPEGVQSIRVIRQSLDYDSFSLRLERVTSEKPQKLAELANSIGYALWDIVGSKISLTKPEITITLDSIGVERILELLQELSIEGSQDNPKSFQISRSWWYRRFPIFSHPIAAQEALCDSSDLNSSARPENVIRIPQSQLPPPPQTIYERYIVDLDSYFCLSIFGDSDADLNLLHTWLNDPRVDEYWKDAGDREFHAKWLRERYEDKHVLPILGSYRGTNGANQDVIEPFAYYEIYWAAEDKIARAYTADPFDRGIHMLVGSSAHRGPHRVRSWLPSLLHHIFADDPRTQRILSEPDHRNTKMISYLEQYGFKKMKEFDMGHKIAAIMVIERDAFWDHCPL</sequence>
<dbReference type="SMART" id="SM01006">
    <property type="entry name" value="AlcB"/>
    <property type="match status" value="1"/>
</dbReference>
<evidence type="ECO:0000256" key="2">
    <source>
        <dbReference type="ARBA" id="ARBA00009893"/>
    </source>
</evidence>
<comment type="similarity">
    <text evidence="2">Belongs to the lysine N-acyltransferase MbtK family.</text>
</comment>
<organism evidence="6 8">
    <name type="scientific">Puccinia coronata f. sp. avenae</name>
    <dbReference type="NCBI Taxonomy" id="200324"/>
    <lineage>
        <taxon>Eukaryota</taxon>
        <taxon>Fungi</taxon>
        <taxon>Dikarya</taxon>
        <taxon>Basidiomycota</taxon>
        <taxon>Pucciniomycotina</taxon>
        <taxon>Pucciniomycetes</taxon>
        <taxon>Pucciniales</taxon>
        <taxon>Pucciniaceae</taxon>
        <taxon>Puccinia</taxon>
    </lineage>
</organism>
<dbReference type="GO" id="GO:0016410">
    <property type="term" value="F:N-acyltransferase activity"/>
    <property type="evidence" value="ECO:0007669"/>
    <property type="project" value="TreeGrafter"/>
</dbReference>
<dbReference type="InterPro" id="IPR016181">
    <property type="entry name" value="Acyl_CoA_acyltransferase"/>
</dbReference>
<dbReference type="Gene3D" id="3.40.630.30">
    <property type="match status" value="1"/>
</dbReference>
<evidence type="ECO:0000313" key="8">
    <source>
        <dbReference type="Proteomes" id="UP000235388"/>
    </source>
</evidence>
<comment type="subcellular location">
    <subcellularLocation>
        <location evidence="1">Cytoplasm</location>
    </subcellularLocation>
</comment>
<evidence type="ECO:0000313" key="7">
    <source>
        <dbReference type="EMBL" id="PLW37917.1"/>
    </source>
</evidence>
<dbReference type="GO" id="GO:0005737">
    <property type="term" value="C:cytoplasm"/>
    <property type="evidence" value="ECO:0007669"/>
    <property type="project" value="UniProtKB-SubCell"/>
</dbReference>
<name>A0A2N5S429_9BASI</name>
<feature type="domain" description="Acyltransferase MbtK/IucB-like conserved" evidence="5">
    <location>
        <begin position="181"/>
        <end position="225"/>
    </location>
</feature>
<dbReference type="AlphaFoldDB" id="A0A2N5S429"/>
<gene>
    <name evidence="7" type="ORF">PCANC_15180</name>
    <name evidence="6" type="ORF">PCANC_24279</name>
</gene>
<dbReference type="OrthoDB" id="4250781at2759"/>
<dbReference type="EMBL" id="PGCJ01001190">
    <property type="protein sequence ID" value="PLW07974.1"/>
    <property type="molecule type" value="Genomic_DNA"/>
</dbReference>
<evidence type="ECO:0000313" key="6">
    <source>
        <dbReference type="EMBL" id="PLW07974.1"/>
    </source>
</evidence>
<dbReference type="GO" id="GO:0019290">
    <property type="term" value="P:siderophore biosynthetic process"/>
    <property type="evidence" value="ECO:0007669"/>
    <property type="project" value="InterPro"/>
</dbReference>
<evidence type="ECO:0000256" key="4">
    <source>
        <dbReference type="ARBA" id="ARBA00022679"/>
    </source>
</evidence>
<comment type="caution">
    <text evidence="6">The sequence shown here is derived from an EMBL/GenBank/DDBJ whole genome shotgun (WGS) entry which is preliminary data.</text>
</comment>
<dbReference type="STRING" id="200324.A0A2N5S429"/>
<dbReference type="Proteomes" id="UP000235388">
    <property type="component" value="Unassembled WGS sequence"/>
</dbReference>
<dbReference type="EMBL" id="PGCJ01000215">
    <property type="protein sequence ID" value="PLW37917.1"/>
    <property type="molecule type" value="Genomic_DNA"/>
</dbReference>
<dbReference type="FunFam" id="3.40.630.30:FF:000256">
    <property type="entry name" value="Putative lysine N-acyltransferase C17G9.06c"/>
    <property type="match status" value="1"/>
</dbReference>
<keyword evidence="4" id="KW-0808">Transferase</keyword>
<protein>
    <recommendedName>
        <fullName evidence="5">Acyltransferase MbtK/IucB-like conserved domain-containing protein</fullName>
    </recommendedName>
</protein>
<dbReference type="PANTHER" id="PTHR31438">
    <property type="entry name" value="LYSINE N-ACYLTRANSFERASE C17G9.06C-RELATED"/>
    <property type="match status" value="1"/>
</dbReference>
<evidence type="ECO:0000259" key="5">
    <source>
        <dbReference type="SMART" id="SM01006"/>
    </source>
</evidence>
<evidence type="ECO:0000256" key="3">
    <source>
        <dbReference type="ARBA" id="ARBA00022490"/>
    </source>
</evidence>
<reference evidence="6 8" key="1">
    <citation type="submission" date="2017-11" db="EMBL/GenBank/DDBJ databases">
        <title>De novo assembly and phasing of dikaryotic genomes from two isolates of Puccinia coronata f. sp. avenae, the causal agent of oat crown rust.</title>
        <authorList>
            <person name="Miller M.E."/>
            <person name="Zhang Y."/>
            <person name="Omidvar V."/>
            <person name="Sperschneider J."/>
            <person name="Schwessinger B."/>
            <person name="Raley C."/>
            <person name="Palmer J.M."/>
            <person name="Garnica D."/>
            <person name="Upadhyaya N."/>
            <person name="Rathjen J."/>
            <person name="Taylor J.M."/>
            <person name="Park R.F."/>
            <person name="Dodds P.N."/>
            <person name="Hirsch C.D."/>
            <person name="Kianian S.F."/>
            <person name="Figueroa M."/>
        </authorList>
    </citation>
    <scope>NUCLEOTIDE SEQUENCE [LARGE SCALE GENOMIC DNA]</scope>
    <source>
        <strain evidence="6">12NC29</strain>
    </source>
</reference>
<dbReference type="Pfam" id="PF13523">
    <property type="entry name" value="Acetyltransf_8"/>
    <property type="match status" value="1"/>
</dbReference>
<keyword evidence="8" id="KW-1185">Reference proteome</keyword>
<accession>A0A2N5S429</accession>
<proteinExistence type="inferred from homology"/>
<evidence type="ECO:0000256" key="1">
    <source>
        <dbReference type="ARBA" id="ARBA00004496"/>
    </source>
</evidence>
<dbReference type="SUPFAM" id="SSF55729">
    <property type="entry name" value="Acyl-CoA N-acyltransferases (Nat)"/>
    <property type="match status" value="1"/>
</dbReference>
<dbReference type="PANTHER" id="PTHR31438:SF1">
    <property type="entry name" value="LYSINE N-ACYLTRANSFERASE C17G9.06C-RELATED"/>
    <property type="match status" value="1"/>
</dbReference>
<dbReference type="InterPro" id="IPR019432">
    <property type="entry name" value="Acyltransferase_MbtK/IucB-like"/>
</dbReference>
<keyword evidence="3" id="KW-0963">Cytoplasm</keyword>